<dbReference type="KEGG" id="soy:115882391"/>
<evidence type="ECO:0000313" key="13">
    <source>
        <dbReference type="RefSeq" id="XP_030756304.1"/>
    </source>
</evidence>
<dbReference type="InParanoid" id="A0A6J2Y049"/>
<keyword evidence="5" id="KW-0597">Phosphoprotein</keyword>
<evidence type="ECO:0000256" key="1">
    <source>
        <dbReference type="ARBA" id="ARBA00004123"/>
    </source>
</evidence>
<name>A0A6J2Y049_SITOR</name>
<evidence type="ECO:0000256" key="4">
    <source>
        <dbReference type="ARBA" id="ARBA00022499"/>
    </source>
</evidence>
<dbReference type="OrthoDB" id="298344at2759"/>
<evidence type="ECO:0000256" key="9">
    <source>
        <dbReference type="ARBA" id="ARBA00023242"/>
    </source>
</evidence>
<gene>
    <name evidence="13" type="primary">LOC115882391</name>
</gene>
<organism evidence="12 13">
    <name type="scientific">Sitophilus oryzae</name>
    <name type="common">Rice weevil</name>
    <name type="synonym">Curculio oryzae</name>
    <dbReference type="NCBI Taxonomy" id="7048"/>
    <lineage>
        <taxon>Eukaryota</taxon>
        <taxon>Metazoa</taxon>
        <taxon>Ecdysozoa</taxon>
        <taxon>Arthropoda</taxon>
        <taxon>Hexapoda</taxon>
        <taxon>Insecta</taxon>
        <taxon>Pterygota</taxon>
        <taxon>Neoptera</taxon>
        <taxon>Endopterygota</taxon>
        <taxon>Coleoptera</taxon>
        <taxon>Polyphaga</taxon>
        <taxon>Cucujiformia</taxon>
        <taxon>Curculionidae</taxon>
        <taxon>Dryophthorinae</taxon>
        <taxon>Sitophilus</taxon>
    </lineage>
</organism>
<dbReference type="PANTHER" id="PTHR31169:SF8">
    <property type="entry name" value="ZINC-FINGER DOMAIN OF MONOAMINE-OXIDASE A REPRESSOR R1 PROTEIN"/>
    <property type="match status" value="1"/>
</dbReference>
<dbReference type="InterPro" id="IPR018866">
    <property type="entry name" value="Znf-4CXXC_R1"/>
</dbReference>
<dbReference type="AlphaFoldDB" id="A0A6J2Y049"/>
<evidence type="ECO:0000256" key="7">
    <source>
        <dbReference type="ARBA" id="ARBA00023015"/>
    </source>
</evidence>
<dbReference type="GeneID" id="115882391"/>
<reference evidence="13" key="1">
    <citation type="submission" date="2025-08" db="UniProtKB">
        <authorList>
            <consortium name="RefSeq"/>
        </authorList>
    </citation>
    <scope>IDENTIFICATION</scope>
    <source>
        <tissue evidence="13">Gonads</tissue>
    </source>
</reference>
<evidence type="ECO:0000259" key="11">
    <source>
        <dbReference type="Pfam" id="PF10497"/>
    </source>
</evidence>
<sequence>MEVEDIDSPAFSPVGSPIHFKDVSAELTKLRKERNASKPPSLYVSLDKIDLESKKNTKSAESDDEDSSEEKYNAKPIRIKISSLIGTPKNIVRKPLVQKLQIDEINNKKHAIQDAEKGIKEFHQSDSEDFGGNSDNEDSVEEIRRRNIEAMNTLLNSIRDSELEKQFKAQNKMFIAKKELPKEKVKKRRRGGDIAFRFNGFIPFETRKSSRLQNKEPEYKENDLEDVSETLQTTYLKRPNYHISEYTLDDLEEIVARPRRKSIKRKVEERIVIPAEDVTQAMINNIALRVKGKKYSSEGTTCHQCRQKTLDQKTCCRSKECTGIQGMFCGVCIKNRYGEDAAVVLKDPNWICPVCRGICNCSICRTRQGKRPTGVLVPVAQQQGFISVSHFLQNLKGYGDKPEEDYNWEEEDDIEDLLGFSEDGSTMHLKDLKPEIFDCPTCFFGQKTKINKVL</sequence>
<keyword evidence="6" id="KW-0832">Ubl conjugation</keyword>
<keyword evidence="9" id="KW-0539">Nucleus</keyword>
<keyword evidence="8" id="KW-0804">Transcription</keyword>
<evidence type="ECO:0000256" key="2">
    <source>
        <dbReference type="ARBA" id="ARBA00004496"/>
    </source>
</evidence>
<feature type="region of interest" description="Disordered" evidence="10">
    <location>
        <begin position="31"/>
        <end position="72"/>
    </location>
</feature>
<comment type="subcellular location">
    <subcellularLocation>
        <location evidence="2">Cytoplasm</location>
    </subcellularLocation>
    <subcellularLocation>
        <location evidence="1">Nucleus</location>
    </subcellularLocation>
</comment>
<keyword evidence="12" id="KW-1185">Reference proteome</keyword>
<dbReference type="GO" id="GO:0005737">
    <property type="term" value="C:cytoplasm"/>
    <property type="evidence" value="ECO:0007669"/>
    <property type="project" value="UniProtKB-SubCell"/>
</dbReference>
<dbReference type="InterPro" id="IPR040221">
    <property type="entry name" value="CDCA7/CDA7L"/>
</dbReference>
<accession>A0A6J2Y049</accession>
<protein>
    <submittedName>
        <fullName evidence="13">Cell division cycle-associated protein 7-like</fullName>
    </submittedName>
</protein>
<keyword evidence="3" id="KW-0963">Cytoplasm</keyword>
<dbReference type="GO" id="GO:0006355">
    <property type="term" value="P:regulation of DNA-templated transcription"/>
    <property type="evidence" value="ECO:0007669"/>
    <property type="project" value="InterPro"/>
</dbReference>
<evidence type="ECO:0000256" key="3">
    <source>
        <dbReference type="ARBA" id="ARBA00022490"/>
    </source>
</evidence>
<evidence type="ECO:0000256" key="8">
    <source>
        <dbReference type="ARBA" id="ARBA00023163"/>
    </source>
</evidence>
<evidence type="ECO:0000256" key="5">
    <source>
        <dbReference type="ARBA" id="ARBA00022553"/>
    </source>
</evidence>
<dbReference type="Proteomes" id="UP000504635">
    <property type="component" value="Unplaced"/>
</dbReference>
<evidence type="ECO:0000256" key="10">
    <source>
        <dbReference type="SAM" id="MobiDB-lite"/>
    </source>
</evidence>
<dbReference type="RefSeq" id="XP_030756304.1">
    <property type="nucleotide sequence ID" value="XM_030900444.1"/>
</dbReference>
<evidence type="ECO:0000313" key="12">
    <source>
        <dbReference type="Proteomes" id="UP000504635"/>
    </source>
</evidence>
<feature type="compositionally biased region" description="Basic and acidic residues" evidence="10">
    <location>
        <begin position="47"/>
        <end position="61"/>
    </location>
</feature>
<keyword evidence="4" id="KW-1017">Isopeptide bond</keyword>
<feature type="domain" description="Zinc-finger" evidence="11">
    <location>
        <begin position="296"/>
        <end position="392"/>
    </location>
</feature>
<dbReference type="PANTHER" id="PTHR31169">
    <property type="entry name" value="OS05G0300700 PROTEIN"/>
    <property type="match status" value="1"/>
</dbReference>
<keyword evidence="7" id="KW-0805">Transcription regulation</keyword>
<dbReference type="GO" id="GO:0005634">
    <property type="term" value="C:nucleus"/>
    <property type="evidence" value="ECO:0007669"/>
    <property type="project" value="UniProtKB-SubCell"/>
</dbReference>
<proteinExistence type="predicted"/>
<dbReference type="Pfam" id="PF10497">
    <property type="entry name" value="zf-4CXXC_R1"/>
    <property type="match status" value="1"/>
</dbReference>
<evidence type="ECO:0000256" key="6">
    <source>
        <dbReference type="ARBA" id="ARBA00022843"/>
    </source>
</evidence>